<protein>
    <submittedName>
        <fullName evidence="2">DNA-binding protein</fullName>
    </submittedName>
</protein>
<evidence type="ECO:0000313" key="3">
    <source>
        <dbReference type="Proteomes" id="UP000257144"/>
    </source>
</evidence>
<dbReference type="Pfam" id="PF12728">
    <property type="entry name" value="HTH_17"/>
    <property type="match status" value="1"/>
</dbReference>
<evidence type="ECO:0000313" key="2">
    <source>
        <dbReference type="EMBL" id="RDU35469.1"/>
    </source>
</evidence>
<dbReference type="SUPFAM" id="SSF46955">
    <property type="entry name" value="Putative DNA-binding domain"/>
    <property type="match status" value="1"/>
</dbReference>
<organism evidence="2 3">
    <name type="scientific">Neobacillus piezotolerans</name>
    <dbReference type="NCBI Taxonomy" id="2259171"/>
    <lineage>
        <taxon>Bacteria</taxon>
        <taxon>Bacillati</taxon>
        <taxon>Bacillota</taxon>
        <taxon>Bacilli</taxon>
        <taxon>Bacillales</taxon>
        <taxon>Bacillaceae</taxon>
        <taxon>Neobacillus</taxon>
    </lineage>
</organism>
<keyword evidence="3" id="KW-1185">Reference proteome</keyword>
<proteinExistence type="predicted"/>
<dbReference type="GO" id="GO:0003677">
    <property type="term" value="F:DNA binding"/>
    <property type="evidence" value="ECO:0007669"/>
    <property type="project" value="UniProtKB-KW"/>
</dbReference>
<sequence length="61" mass="7358">MERMTVKEAAPYIGSSEYKLREMARQKQIPHYRVGNRIMFRKTSLDVWISKQEEENLREQA</sequence>
<comment type="caution">
    <text evidence="2">The sequence shown here is derived from an EMBL/GenBank/DDBJ whole genome shotgun (WGS) entry which is preliminary data.</text>
</comment>
<gene>
    <name evidence="2" type="ORF">DRW41_17160</name>
</gene>
<dbReference type="InterPro" id="IPR041657">
    <property type="entry name" value="HTH_17"/>
</dbReference>
<dbReference type="EMBL" id="QNQT01000009">
    <property type="protein sequence ID" value="RDU35469.1"/>
    <property type="molecule type" value="Genomic_DNA"/>
</dbReference>
<keyword evidence="2" id="KW-0238">DNA-binding</keyword>
<evidence type="ECO:0000259" key="1">
    <source>
        <dbReference type="Pfam" id="PF12728"/>
    </source>
</evidence>
<feature type="domain" description="Helix-turn-helix" evidence="1">
    <location>
        <begin position="4"/>
        <end position="52"/>
    </location>
</feature>
<dbReference type="NCBIfam" id="TIGR01764">
    <property type="entry name" value="excise"/>
    <property type="match status" value="1"/>
</dbReference>
<accession>A0A3D8GMK8</accession>
<dbReference type="Proteomes" id="UP000257144">
    <property type="component" value="Unassembled WGS sequence"/>
</dbReference>
<reference evidence="2 3" key="1">
    <citation type="submission" date="2018-07" db="EMBL/GenBank/DDBJ databases">
        <title>Bacillus sp. YLB-04 draft genome sequence.</title>
        <authorList>
            <person name="Yu L."/>
            <person name="Tang X."/>
        </authorList>
    </citation>
    <scope>NUCLEOTIDE SEQUENCE [LARGE SCALE GENOMIC DNA]</scope>
    <source>
        <strain evidence="2 3">YLB-04</strain>
    </source>
</reference>
<dbReference type="Gene3D" id="3.90.105.50">
    <property type="match status" value="1"/>
</dbReference>
<dbReference type="AlphaFoldDB" id="A0A3D8GMK8"/>
<dbReference type="OrthoDB" id="515428at2"/>
<dbReference type="InterPro" id="IPR009061">
    <property type="entry name" value="DNA-bd_dom_put_sf"/>
</dbReference>
<name>A0A3D8GMK8_9BACI</name>
<dbReference type="InterPro" id="IPR010093">
    <property type="entry name" value="SinI_DNA-bd"/>
</dbReference>
<dbReference type="InterPro" id="IPR038148">
    <property type="entry name" value="Tn1545/Tn916_Xis"/>
</dbReference>